<protein>
    <submittedName>
        <fullName evidence="2">Uncharacterized protein</fullName>
    </submittedName>
</protein>
<accession>A0A1I7WD77</accession>
<sequence length="107" mass="12535">MALPMGRIPIGCQSQITLVQCRGAKSLAYDLYTGQGVVSSRAVSLYCDLLRLSFDWMFCSRNTYIIELIIITIFLSKLKRLYTVCRSKIYIGIYKYQYYWYDLPKIF</sequence>
<evidence type="ECO:0000313" key="2">
    <source>
        <dbReference type="WBParaSite" id="Hba_02712"/>
    </source>
</evidence>
<dbReference type="WBParaSite" id="Hba_02712">
    <property type="protein sequence ID" value="Hba_02712"/>
    <property type="gene ID" value="Hba_02712"/>
</dbReference>
<name>A0A1I7WD77_HETBA</name>
<evidence type="ECO:0000313" key="1">
    <source>
        <dbReference type="Proteomes" id="UP000095283"/>
    </source>
</evidence>
<dbReference type="AlphaFoldDB" id="A0A1I7WD77"/>
<proteinExistence type="predicted"/>
<dbReference type="Proteomes" id="UP000095283">
    <property type="component" value="Unplaced"/>
</dbReference>
<organism evidence="1 2">
    <name type="scientific">Heterorhabditis bacteriophora</name>
    <name type="common">Entomopathogenic nematode worm</name>
    <dbReference type="NCBI Taxonomy" id="37862"/>
    <lineage>
        <taxon>Eukaryota</taxon>
        <taxon>Metazoa</taxon>
        <taxon>Ecdysozoa</taxon>
        <taxon>Nematoda</taxon>
        <taxon>Chromadorea</taxon>
        <taxon>Rhabditida</taxon>
        <taxon>Rhabditina</taxon>
        <taxon>Rhabditomorpha</taxon>
        <taxon>Strongyloidea</taxon>
        <taxon>Heterorhabditidae</taxon>
        <taxon>Heterorhabditis</taxon>
    </lineage>
</organism>
<reference evidence="2" key="1">
    <citation type="submission" date="2016-11" db="UniProtKB">
        <authorList>
            <consortium name="WormBaseParasite"/>
        </authorList>
    </citation>
    <scope>IDENTIFICATION</scope>
</reference>
<keyword evidence="1" id="KW-1185">Reference proteome</keyword>